<protein>
    <recommendedName>
        <fullName evidence="2">ThuA-like domain-containing protein</fullName>
    </recommendedName>
</protein>
<dbReference type="InterPro" id="IPR029062">
    <property type="entry name" value="Class_I_gatase-like"/>
</dbReference>
<gene>
    <name evidence="1" type="ORF">METZ01_LOCUS286939</name>
</gene>
<reference evidence="1" key="1">
    <citation type="submission" date="2018-05" db="EMBL/GenBank/DDBJ databases">
        <authorList>
            <person name="Lanie J.A."/>
            <person name="Ng W.-L."/>
            <person name="Kazmierczak K.M."/>
            <person name="Andrzejewski T.M."/>
            <person name="Davidsen T.M."/>
            <person name="Wayne K.J."/>
            <person name="Tettelin H."/>
            <person name="Glass J.I."/>
            <person name="Rusch D."/>
            <person name="Podicherti R."/>
            <person name="Tsui H.-C.T."/>
            <person name="Winkler M.E."/>
        </authorList>
    </citation>
    <scope>NUCLEOTIDE SEQUENCE</scope>
</reference>
<accession>A0A382LDX1</accession>
<dbReference type="EMBL" id="UINC01086015">
    <property type="protein sequence ID" value="SVC34085.1"/>
    <property type="molecule type" value="Genomic_DNA"/>
</dbReference>
<dbReference type="SUPFAM" id="SSF52317">
    <property type="entry name" value="Class I glutamine amidotransferase-like"/>
    <property type="match status" value="1"/>
</dbReference>
<feature type="non-terminal residue" evidence="1">
    <location>
        <position position="168"/>
    </location>
</feature>
<dbReference type="Gene3D" id="3.40.50.880">
    <property type="match status" value="1"/>
</dbReference>
<sequence>MYKIPCLFVLCLALNSSGWAETKTVLLIGHKPDHPPKTHVYLPTCELLAKCLRQTKGVETVVSNEWPKDEKVAERADVLVLYTNSGAERTMQGSGAKTFEAMMKRGVGLVAIHWSTGINKHNFPRFGDKWVGYLGGAWINFSGITMGKSPLMRVNPKNPICRGWKQYL</sequence>
<dbReference type="AlphaFoldDB" id="A0A382LDX1"/>
<proteinExistence type="predicted"/>
<name>A0A382LDX1_9ZZZZ</name>
<evidence type="ECO:0008006" key="2">
    <source>
        <dbReference type="Google" id="ProtNLM"/>
    </source>
</evidence>
<organism evidence="1">
    <name type="scientific">marine metagenome</name>
    <dbReference type="NCBI Taxonomy" id="408172"/>
    <lineage>
        <taxon>unclassified sequences</taxon>
        <taxon>metagenomes</taxon>
        <taxon>ecological metagenomes</taxon>
    </lineage>
</organism>
<evidence type="ECO:0000313" key="1">
    <source>
        <dbReference type="EMBL" id="SVC34085.1"/>
    </source>
</evidence>